<dbReference type="SUPFAM" id="SSF100950">
    <property type="entry name" value="NagB/RpiA/CoA transferase-like"/>
    <property type="match status" value="1"/>
</dbReference>
<gene>
    <name evidence="4" type="ORF">FLSS-10_0006</name>
</gene>
<name>M1P2B8_9ZZZZ</name>
<dbReference type="HAMAP" id="MF_02230">
    <property type="entry name" value="R15P_isomerase"/>
    <property type="match status" value="1"/>
</dbReference>
<keyword evidence="4" id="KW-0648">Protein biosynthesis</keyword>
<dbReference type="InterPro" id="IPR011559">
    <property type="entry name" value="Initiation_fac_2B_a/b/d"/>
</dbReference>
<dbReference type="GO" id="GO:0043917">
    <property type="term" value="F:ribose 1,5-bisphosphate isomerase activity"/>
    <property type="evidence" value="ECO:0007669"/>
    <property type="project" value="InterPro"/>
</dbReference>
<reference evidence="4" key="1">
    <citation type="journal article" date="2013" name="Syst. Appl. Microbiol.">
        <title>New insights into the archaeal diversity of a hypersaline microbial mat obtained by a metagenomic approach.</title>
        <authorList>
            <person name="Lopez-Lopez A."/>
            <person name="Richter M."/>
            <person name="Pena A."/>
            <person name="Tamames J."/>
            <person name="Rossello-Mora R."/>
        </authorList>
    </citation>
    <scope>NUCLEOTIDE SEQUENCE</scope>
</reference>
<dbReference type="InterPro" id="IPR027363">
    <property type="entry name" value="M1Pi_N"/>
</dbReference>
<dbReference type="InterPro" id="IPR005250">
    <property type="entry name" value="R15Pi"/>
</dbReference>
<keyword evidence="4" id="KW-0396">Initiation factor</keyword>
<dbReference type="Gene3D" id="1.20.120.420">
    <property type="entry name" value="translation initiation factor eif-2b, domain 1"/>
    <property type="match status" value="1"/>
</dbReference>
<keyword evidence="3" id="KW-0119">Carbohydrate metabolism</keyword>
<protein>
    <submittedName>
        <fullName evidence="4">Translation initiation factor, aIF-2BII family</fullName>
    </submittedName>
</protein>
<dbReference type="PANTHER" id="PTHR43475">
    <property type="entry name" value="METHYLTHIORIBOSE-1-PHOSPHATE ISOMERASE"/>
    <property type="match status" value="1"/>
</dbReference>
<accession>M1P2B8</accession>
<dbReference type="GO" id="GO:0046523">
    <property type="term" value="F:S-methyl-5-thioribose-1-phosphate isomerase activity"/>
    <property type="evidence" value="ECO:0007669"/>
    <property type="project" value="TreeGrafter"/>
</dbReference>
<evidence type="ECO:0000256" key="3">
    <source>
        <dbReference type="ARBA" id="ARBA00023277"/>
    </source>
</evidence>
<dbReference type="EMBL" id="JX684096">
    <property type="protein sequence ID" value="AGF93531.1"/>
    <property type="molecule type" value="Genomic_DNA"/>
</dbReference>
<dbReference type="FunFam" id="3.40.50.10470:FF:000019">
    <property type="entry name" value="Ribose 1,5-bisphosphate isomerase"/>
    <property type="match status" value="1"/>
</dbReference>
<evidence type="ECO:0000256" key="2">
    <source>
        <dbReference type="ARBA" id="ARBA00023235"/>
    </source>
</evidence>
<dbReference type="PANTHER" id="PTHR43475:SF2">
    <property type="entry name" value="RIBOSE 1,5-BISPHOSPHATE ISOMERASE"/>
    <property type="match status" value="1"/>
</dbReference>
<dbReference type="InterPro" id="IPR042529">
    <property type="entry name" value="IF_2B-like_C"/>
</dbReference>
<dbReference type="Pfam" id="PF01008">
    <property type="entry name" value="IF-2B"/>
    <property type="match status" value="1"/>
</dbReference>
<dbReference type="NCBIfam" id="TIGR00524">
    <property type="entry name" value="eIF-2B_rel"/>
    <property type="match status" value="1"/>
</dbReference>
<dbReference type="GO" id="GO:0019509">
    <property type="term" value="P:L-methionine salvage from methylthioadenosine"/>
    <property type="evidence" value="ECO:0007669"/>
    <property type="project" value="TreeGrafter"/>
</dbReference>
<proteinExistence type="inferred from homology"/>
<dbReference type="Gene3D" id="3.40.50.10470">
    <property type="entry name" value="Translation initiation factor eif-2b, domain 2"/>
    <property type="match status" value="1"/>
</dbReference>
<dbReference type="NCBIfam" id="TIGR00511">
    <property type="entry name" value="ribulose_e2b2"/>
    <property type="match status" value="1"/>
</dbReference>
<dbReference type="InterPro" id="IPR000649">
    <property type="entry name" value="IF-2B-related"/>
</dbReference>
<organism evidence="4">
    <name type="scientific">uncultured organism</name>
    <dbReference type="NCBI Taxonomy" id="155900"/>
    <lineage>
        <taxon>unclassified sequences</taxon>
        <taxon>environmental samples</taxon>
    </lineage>
</organism>
<dbReference type="AlphaFoldDB" id="M1P2B8"/>
<comment type="similarity">
    <text evidence="1">Belongs to the eIF-2B alpha/beta/delta subunits family. R15P isomerase subfamily.</text>
</comment>
<sequence length="311" mass="34140">MVISKVEDIAQKIETMEIRGARKIAKAAAEALREAAKNSDVENSKQLIDELDEAGKILLDTRPSAVSLSNSVRFVTRDLDSSEELEDLRELAISRADEFIDRANEAKDKIGEIGCRRISDGDVIMTHCNSSNALSVIKTAYDNGKDIEVVATEARPRRQGYITVRELSEYGIPVTLIVDSAARHFMKEVDKVIVGADSIAANGAVVNKIGTSQIALAANEARVPTFVAAESYKFHPSTLVGELVQIEERDENEVVSPDEFSGVDIRNPAFDVTPSEYIDLIITERGIIPPAAAYEILQETFELGLEEDEFI</sequence>
<evidence type="ECO:0000256" key="1">
    <source>
        <dbReference type="ARBA" id="ARBA00009229"/>
    </source>
</evidence>
<evidence type="ECO:0000313" key="4">
    <source>
        <dbReference type="EMBL" id="AGF93531.1"/>
    </source>
</evidence>
<keyword evidence="2" id="KW-0413">Isomerase</keyword>
<dbReference type="InterPro" id="IPR037171">
    <property type="entry name" value="NagB/RpiA_transferase-like"/>
</dbReference>